<gene>
    <name evidence="9" type="primary">ubiA</name>
    <name evidence="9" type="ORF">OXH55_18835</name>
</gene>
<name>A0ABT4CUG4_9CLOT</name>
<evidence type="ECO:0000256" key="4">
    <source>
        <dbReference type="ARBA" id="ARBA00022679"/>
    </source>
</evidence>
<dbReference type="InterPro" id="IPR044878">
    <property type="entry name" value="UbiA_sf"/>
</dbReference>
<dbReference type="Proteomes" id="UP001079657">
    <property type="component" value="Unassembled WGS sequence"/>
</dbReference>
<comment type="similarity">
    <text evidence="3">Belongs to the UbiA prenyltransferase family.</text>
</comment>
<evidence type="ECO:0000313" key="9">
    <source>
        <dbReference type="EMBL" id="MCY6372667.1"/>
    </source>
</evidence>
<evidence type="ECO:0000256" key="5">
    <source>
        <dbReference type="ARBA" id="ARBA00022692"/>
    </source>
</evidence>
<dbReference type="PANTHER" id="PTHR11048:SF28">
    <property type="entry name" value="4-HYDROXYBENZOATE POLYPRENYLTRANSFERASE, MITOCHONDRIAL"/>
    <property type="match status" value="1"/>
</dbReference>
<sequence length="292" mass="32932">MALNNTKVLRKIKTYGELVMFSHTLFSLPFALIGMIWAAKGIPSFEIIFWILVALTGARNGANALNRWVDKDIDKKNPRTANRHMPRKIVSNYEVWGIVIVCFAMFIFAAYKLNPLCLRLTPVALFLFFIYSYTKRFTWICHIVLGIACAGAPVGAWIAVTGQFAFPPFVLGTVVALWVAGFDIIYGTQDIKFDIENGLFSIPARFGLKGALIIAKIFHFVMIILLIALYYIMNLTWIYLLGIFGASVLLAIEHYIITPSNREKMKVASYSINQIISPLILFFTIVDMILAK</sequence>
<organism evidence="9 10">
    <name type="scientific">Clostridium ganghwense</name>
    <dbReference type="NCBI Taxonomy" id="312089"/>
    <lineage>
        <taxon>Bacteria</taxon>
        <taxon>Bacillati</taxon>
        <taxon>Bacillota</taxon>
        <taxon>Clostridia</taxon>
        <taxon>Eubacteriales</taxon>
        <taxon>Clostridiaceae</taxon>
        <taxon>Clostridium</taxon>
    </lineage>
</organism>
<feature type="transmembrane region" description="Helical" evidence="8">
    <location>
        <begin position="47"/>
        <end position="69"/>
    </location>
</feature>
<proteinExistence type="inferred from homology"/>
<feature type="transmembrane region" description="Helical" evidence="8">
    <location>
        <begin position="206"/>
        <end position="231"/>
    </location>
</feature>
<keyword evidence="6 8" id="KW-1133">Transmembrane helix</keyword>
<keyword evidence="7 8" id="KW-0472">Membrane</keyword>
<evidence type="ECO:0000256" key="7">
    <source>
        <dbReference type="ARBA" id="ARBA00023136"/>
    </source>
</evidence>
<dbReference type="EMBL" id="JAPQES010000008">
    <property type="protein sequence ID" value="MCY6372667.1"/>
    <property type="molecule type" value="Genomic_DNA"/>
</dbReference>
<feature type="transmembrane region" description="Helical" evidence="8">
    <location>
        <begin position="166"/>
        <end position="186"/>
    </location>
</feature>
<dbReference type="Pfam" id="PF01040">
    <property type="entry name" value="UbiA"/>
    <property type="match status" value="1"/>
</dbReference>
<dbReference type="Gene3D" id="1.10.357.140">
    <property type="entry name" value="UbiA prenyltransferase"/>
    <property type="match status" value="1"/>
</dbReference>
<feature type="transmembrane region" description="Helical" evidence="8">
    <location>
        <begin position="116"/>
        <end position="133"/>
    </location>
</feature>
<reference evidence="9" key="1">
    <citation type="submission" date="2022-12" db="EMBL/GenBank/DDBJ databases">
        <authorList>
            <person name="Wang J."/>
        </authorList>
    </citation>
    <scope>NUCLEOTIDE SEQUENCE</scope>
    <source>
        <strain evidence="9">HY-42-06</strain>
    </source>
</reference>
<dbReference type="CDD" id="cd13959">
    <property type="entry name" value="PT_UbiA_COQ2"/>
    <property type="match status" value="1"/>
</dbReference>
<feature type="transmembrane region" description="Helical" evidence="8">
    <location>
        <begin position="270"/>
        <end position="291"/>
    </location>
</feature>
<dbReference type="Gene3D" id="1.20.120.1780">
    <property type="entry name" value="UbiA prenyltransferase"/>
    <property type="match status" value="1"/>
</dbReference>
<evidence type="ECO:0000256" key="2">
    <source>
        <dbReference type="ARBA" id="ARBA00004141"/>
    </source>
</evidence>
<feature type="transmembrane region" description="Helical" evidence="8">
    <location>
        <begin position="21"/>
        <end position="41"/>
    </location>
</feature>
<evidence type="ECO:0000256" key="8">
    <source>
        <dbReference type="SAM" id="Phobius"/>
    </source>
</evidence>
<evidence type="ECO:0000256" key="3">
    <source>
        <dbReference type="ARBA" id="ARBA00005985"/>
    </source>
</evidence>
<feature type="transmembrane region" description="Helical" evidence="8">
    <location>
        <begin position="140"/>
        <end position="160"/>
    </location>
</feature>
<dbReference type="InterPro" id="IPR000537">
    <property type="entry name" value="UbiA_prenyltransferase"/>
</dbReference>
<keyword evidence="5 8" id="KW-0812">Transmembrane</keyword>
<evidence type="ECO:0000313" key="10">
    <source>
        <dbReference type="Proteomes" id="UP001079657"/>
    </source>
</evidence>
<comment type="subcellular location">
    <subcellularLocation>
        <location evidence="2">Membrane</location>
        <topology evidence="2">Multi-pass membrane protein</topology>
    </subcellularLocation>
</comment>
<feature type="transmembrane region" description="Helical" evidence="8">
    <location>
        <begin position="90"/>
        <end position="110"/>
    </location>
</feature>
<feature type="transmembrane region" description="Helical" evidence="8">
    <location>
        <begin position="237"/>
        <end position="258"/>
    </location>
</feature>
<evidence type="ECO:0000256" key="6">
    <source>
        <dbReference type="ARBA" id="ARBA00022989"/>
    </source>
</evidence>
<comment type="cofactor">
    <cofactor evidence="1">
        <name>Mg(2+)</name>
        <dbReference type="ChEBI" id="CHEBI:18420"/>
    </cofactor>
</comment>
<keyword evidence="4" id="KW-0808">Transferase</keyword>
<dbReference type="InterPro" id="IPR039653">
    <property type="entry name" value="Prenyltransferase"/>
</dbReference>
<keyword evidence="10" id="KW-1185">Reference proteome</keyword>
<dbReference type="InterPro" id="IPR006371">
    <property type="entry name" value="Polyprenyltransferase_UbiA-li"/>
</dbReference>
<protein>
    <submittedName>
        <fullName evidence="9">4-hydroxybenzoate polyprenyltransferase</fullName>
    </submittedName>
</protein>
<dbReference type="PANTHER" id="PTHR11048">
    <property type="entry name" value="PRENYLTRANSFERASES"/>
    <property type="match status" value="1"/>
</dbReference>
<accession>A0ABT4CUG4</accession>
<dbReference type="NCBIfam" id="TIGR01475">
    <property type="entry name" value="ubiA_other"/>
    <property type="match status" value="1"/>
</dbReference>
<evidence type="ECO:0000256" key="1">
    <source>
        <dbReference type="ARBA" id="ARBA00001946"/>
    </source>
</evidence>
<comment type="caution">
    <text evidence="9">The sequence shown here is derived from an EMBL/GenBank/DDBJ whole genome shotgun (WGS) entry which is preliminary data.</text>
</comment>
<dbReference type="RefSeq" id="WP_268051711.1">
    <property type="nucleotide sequence ID" value="NZ_JAPQES010000008.1"/>
</dbReference>